<feature type="domain" description="HTH lysR-type" evidence="5">
    <location>
        <begin position="1"/>
        <end position="58"/>
    </location>
</feature>
<dbReference type="InterPro" id="IPR005119">
    <property type="entry name" value="LysR_subst-bd"/>
</dbReference>
<dbReference type="GO" id="GO:0003677">
    <property type="term" value="F:DNA binding"/>
    <property type="evidence" value="ECO:0007669"/>
    <property type="project" value="UniProtKB-KW"/>
</dbReference>
<dbReference type="PROSITE" id="PS50931">
    <property type="entry name" value="HTH_LYSR"/>
    <property type="match status" value="1"/>
</dbReference>
<keyword evidence="3" id="KW-0238">DNA-binding</keyword>
<dbReference type="EMBL" id="CP018632">
    <property type="protein sequence ID" value="ASJ71108.1"/>
    <property type="molecule type" value="Genomic_DNA"/>
</dbReference>
<proteinExistence type="inferred from homology"/>
<dbReference type="InterPro" id="IPR036390">
    <property type="entry name" value="WH_DNA-bd_sf"/>
</dbReference>
<dbReference type="Gene3D" id="3.40.190.290">
    <property type="match status" value="1"/>
</dbReference>
<evidence type="ECO:0000256" key="1">
    <source>
        <dbReference type="ARBA" id="ARBA00009437"/>
    </source>
</evidence>
<organism evidence="6 7">
    <name type="scientific">Granulosicoccus antarcticus IMCC3135</name>
    <dbReference type="NCBI Taxonomy" id="1192854"/>
    <lineage>
        <taxon>Bacteria</taxon>
        <taxon>Pseudomonadati</taxon>
        <taxon>Pseudomonadota</taxon>
        <taxon>Gammaproteobacteria</taxon>
        <taxon>Chromatiales</taxon>
        <taxon>Granulosicoccaceae</taxon>
        <taxon>Granulosicoccus</taxon>
    </lineage>
</organism>
<evidence type="ECO:0000256" key="4">
    <source>
        <dbReference type="ARBA" id="ARBA00023163"/>
    </source>
</evidence>
<reference evidence="6 7" key="1">
    <citation type="submission" date="2016-12" db="EMBL/GenBank/DDBJ databases">
        <authorList>
            <person name="Song W.-J."/>
            <person name="Kurnit D.M."/>
        </authorList>
    </citation>
    <scope>NUCLEOTIDE SEQUENCE [LARGE SCALE GENOMIC DNA]</scope>
    <source>
        <strain evidence="6 7">IMCC3135</strain>
    </source>
</reference>
<dbReference type="Proteomes" id="UP000250079">
    <property type="component" value="Chromosome"/>
</dbReference>
<evidence type="ECO:0000256" key="3">
    <source>
        <dbReference type="ARBA" id="ARBA00023125"/>
    </source>
</evidence>
<evidence type="ECO:0000313" key="7">
    <source>
        <dbReference type="Proteomes" id="UP000250079"/>
    </source>
</evidence>
<evidence type="ECO:0000259" key="5">
    <source>
        <dbReference type="PROSITE" id="PS50931"/>
    </source>
</evidence>
<dbReference type="GO" id="GO:0005829">
    <property type="term" value="C:cytosol"/>
    <property type="evidence" value="ECO:0007669"/>
    <property type="project" value="TreeGrafter"/>
</dbReference>
<dbReference type="Pfam" id="PF00126">
    <property type="entry name" value="HTH_1"/>
    <property type="match status" value="1"/>
</dbReference>
<dbReference type="GO" id="GO:0003700">
    <property type="term" value="F:DNA-binding transcription factor activity"/>
    <property type="evidence" value="ECO:0007669"/>
    <property type="project" value="InterPro"/>
</dbReference>
<keyword evidence="7" id="KW-1185">Reference proteome</keyword>
<keyword evidence="2" id="KW-0805">Transcription regulation</keyword>
<accession>A0A2Z2NN04</accession>
<dbReference type="KEGG" id="gai:IMCC3135_04975"/>
<dbReference type="AlphaFoldDB" id="A0A2Z2NN04"/>
<dbReference type="Gene3D" id="1.10.10.10">
    <property type="entry name" value="Winged helix-like DNA-binding domain superfamily/Winged helix DNA-binding domain"/>
    <property type="match status" value="1"/>
</dbReference>
<evidence type="ECO:0000313" key="6">
    <source>
        <dbReference type="EMBL" id="ASJ71108.1"/>
    </source>
</evidence>
<dbReference type="SUPFAM" id="SSF53850">
    <property type="entry name" value="Periplasmic binding protein-like II"/>
    <property type="match status" value="1"/>
</dbReference>
<dbReference type="InterPro" id="IPR000847">
    <property type="entry name" value="LysR_HTH_N"/>
</dbReference>
<evidence type="ECO:0000256" key="2">
    <source>
        <dbReference type="ARBA" id="ARBA00023015"/>
    </source>
</evidence>
<dbReference type="OrthoDB" id="9771171at2"/>
<comment type="similarity">
    <text evidence="1">Belongs to the LysR transcriptional regulatory family.</text>
</comment>
<dbReference type="PANTHER" id="PTHR30419">
    <property type="entry name" value="HTH-TYPE TRANSCRIPTIONAL REGULATOR YBHD"/>
    <property type="match status" value="1"/>
</dbReference>
<dbReference type="RefSeq" id="WP_088916584.1">
    <property type="nucleotide sequence ID" value="NZ_CP018632.1"/>
</dbReference>
<gene>
    <name evidence="6" type="primary">cynR_1</name>
    <name evidence="6" type="ORF">IMCC3135_04975</name>
</gene>
<dbReference type="InterPro" id="IPR050950">
    <property type="entry name" value="HTH-type_LysR_regulators"/>
</dbReference>
<keyword evidence="4" id="KW-0804">Transcription</keyword>
<dbReference type="Pfam" id="PF03466">
    <property type="entry name" value="LysR_substrate"/>
    <property type="match status" value="1"/>
</dbReference>
<name>A0A2Z2NN04_9GAMM</name>
<dbReference type="PANTHER" id="PTHR30419:SF2">
    <property type="entry name" value="LYSR FAMILY TRANSCRIPTIONAL REGULATOR"/>
    <property type="match status" value="1"/>
</dbReference>
<sequence>MHAPFLKYFREVANCGSVRMAARHLHISSSAVNRQILKVEEELGISLFHRTASGMTLSPAGRILAEHVNRTLSEADRCLDEIATLAGQTRAPLTIAGQESVIAEFLPPVLVQLHASYPQAGSSFKAAGGHDLNRLLHEHAADVAIIFDAEPNAGTDMLMRRQLPVGAIVSQAHPFAKRKQLSIMECAEYPLILPDQSWPLRRILDEMLQQLSIEPNVLTTSNSVEFLHTMINQQMGIGFQTPVGIEKRLQTGELVMIPLCNPEPLHQQLCLCVSTSHRKSDVFQFLLTLLLDRLGSYADEWA</sequence>
<dbReference type="SUPFAM" id="SSF46785">
    <property type="entry name" value="Winged helix' DNA-binding domain"/>
    <property type="match status" value="1"/>
</dbReference>
<dbReference type="FunFam" id="1.10.10.10:FF:000001">
    <property type="entry name" value="LysR family transcriptional regulator"/>
    <property type="match status" value="1"/>
</dbReference>
<protein>
    <submittedName>
        <fullName evidence="6">HTH-type transcriptional regulator CynR</fullName>
    </submittedName>
</protein>
<dbReference type="InterPro" id="IPR036388">
    <property type="entry name" value="WH-like_DNA-bd_sf"/>
</dbReference>